<keyword evidence="1" id="KW-0472">Membrane</keyword>
<feature type="transmembrane region" description="Helical" evidence="1">
    <location>
        <begin position="256"/>
        <end position="277"/>
    </location>
</feature>
<accession>A0A9X2DUG8</accession>
<name>A0A9X2DUG8_9BACI</name>
<evidence type="ECO:0000259" key="2">
    <source>
        <dbReference type="Pfam" id="PF01970"/>
    </source>
</evidence>
<keyword evidence="1" id="KW-0812">Transmembrane</keyword>
<evidence type="ECO:0000313" key="3">
    <source>
        <dbReference type="EMBL" id="MCM3716642.1"/>
    </source>
</evidence>
<feature type="transmembrane region" description="Helical" evidence="1">
    <location>
        <begin position="134"/>
        <end position="155"/>
    </location>
</feature>
<dbReference type="PANTHER" id="PTHR35342:SF5">
    <property type="entry name" value="TRICARBOXYLIC TRANSPORT PROTEIN"/>
    <property type="match status" value="1"/>
</dbReference>
<keyword evidence="4" id="KW-1185">Reference proteome</keyword>
<gene>
    <name evidence="3" type="ORF">M3202_21605</name>
</gene>
<comment type="caution">
    <text evidence="3">The sequence shown here is derived from an EMBL/GenBank/DDBJ whole genome shotgun (WGS) entry which is preliminary data.</text>
</comment>
<protein>
    <submittedName>
        <fullName evidence="3">Tripartite tricarboxylate transporter permease</fullName>
    </submittedName>
</protein>
<feature type="transmembrane region" description="Helical" evidence="1">
    <location>
        <begin position="313"/>
        <end position="340"/>
    </location>
</feature>
<feature type="transmembrane region" description="Helical" evidence="1">
    <location>
        <begin position="411"/>
        <end position="444"/>
    </location>
</feature>
<dbReference type="EMBL" id="JAMBOL010000049">
    <property type="protein sequence ID" value="MCM3716642.1"/>
    <property type="molecule type" value="Genomic_DNA"/>
</dbReference>
<feature type="transmembrane region" description="Helical" evidence="1">
    <location>
        <begin position="352"/>
        <end position="374"/>
    </location>
</feature>
<organism evidence="3 4">
    <name type="scientific">Halalkalibacter oceani</name>
    <dbReference type="NCBI Taxonomy" id="1653776"/>
    <lineage>
        <taxon>Bacteria</taxon>
        <taxon>Bacillati</taxon>
        <taxon>Bacillota</taxon>
        <taxon>Bacilli</taxon>
        <taxon>Bacillales</taxon>
        <taxon>Bacillaceae</taxon>
        <taxon>Halalkalibacter</taxon>
    </lineage>
</organism>
<reference evidence="3" key="1">
    <citation type="submission" date="2022-05" db="EMBL/GenBank/DDBJ databases">
        <title>Comparative Genomics of Spacecraft Associated Microbes.</title>
        <authorList>
            <person name="Tran M.T."/>
            <person name="Wright A."/>
            <person name="Seuylemezian A."/>
            <person name="Eisen J."/>
            <person name="Coil D."/>
        </authorList>
    </citation>
    <scope>NUCLEOTIDE SEQUENCE</scope>
    <source>
        <strain evidence="3">214.1.1</strain>
    </source>
</reference>
<feature type="transmembrane region" description="Helical" evidence="1">
    <location>
        <begin position="464"/>
        <end position="487"/>
    </location>
</feature>
<evidence type="ECO:0000256" key="1">
    <source>
        <dbReference type="SAM" id="Phobius"/>
    </source>
</evidence>
<feature type="transmembrane region" description="Helical" evidence="1">
    <location>
        <begin position="12"/>
        <end position="33"/>
    </location>
</feature>
<feature type="transmembrane region" description="Helical" evidence="1">
    <location>
        <begin position="199"/>
        <end position="217"/>
    </location>
</feature>
<sequence length="495" mass="51702">MELYLQIFQVLVDPTVLFFIIAGTVGGIILGAIPGLGGSIGIALLLPFTFTLEPAVALLMLGGIYMGASYGGSISAILLNTPGTAEAACTSLEGYPLSMQGRGREALHYSILSSVVGGAFGVIVLIFFTPLLAGFALEFGPGQVFLIAIAGLTIVGSISSGNINKGIFAACFGIILSLVGADLMTGIDRFTFGIPQLRSGIPLVPVIIGLFAIAEMLEQASRSSGRMVDVPFENSSVIHSAKKLIKKPMLLSKSSLIGTLIGIIPGAGGAVATFIAYGEAKRTSKKKELFGKGSLEGLTAAEASNNAAVGGSIIPLLALGVPGSTTTAIMFGALTIHGLIPGPRLFIDHQEIAYTFIIGMLLTVLIMGIIGIYGVSLFSQVLKVKLVFIIPIVLVLSIFGAYSLQNSMLDVLIAIVFGIIGFLFKKVGIPNAPVILGLILGSIAETNLRQAMTLSNSQGINLFQYLFTSPISIVITFIVVIIIFSAFKNQRKNLS</sequence>
<evidence type="ECO:0000313" key="4">
    <source>
        <dbReference type="Proteomes" id="UP001139179"/>
    </source>
</evidence>
<feature type="transmembrane region" description="Helical" evidence="1">
    <location>
        <begin position="386"/>
        <end position="404"/>
    </location>
</feature>
<dbReference type="PANTHER" id="PTHR35342">
    <property type="entry name" value="TRICARBOXYLIC TRANSPORT PROTEIN"/>
    <property type="match status" value="1"/>
</dbReference>
<proteinExistence type="predicted"/>
<dbReference type="Proteomes" id="UP001139179">
    <property type="component" value="Unassembled WGS sequence"/>
</dbReference>
<feature type="transmembrane region" description="Helical" evidence="1">
    <location>
        <begin position="106"/>
        <end position="128"/>
    </location>
</feature>
<feature type="transmembrane region" description="Helical" evidence="1">
    <location>
        <begin position="39"/>
        <end position="61"/>
    </location>
</feature>
<feature type="transmembrane region" description="Helical" evidence="1">
    <location>
        <begin position="167"/>
        <end position="187"/>
    </location>
</feature>
<dbReference type="InterPro" id="IPR002823">
    <property type="entry name" value="DUF112_TM"/>
</dbReference>
<feature type="domain" description="DUF112" evidence="2">
    <location>
        <begin position="17"/>
        <end position="436"/>
    </location>
</feature>
<dbReference type="RefSeq" id="WP_251225290.1">
    <property type="nucleotide sequence ID" value="NZ_JAMBOL010000049.1"/>
</dbReference>
<keyword evidence="1" id="KW-1133">Transmembrane helix</keyword>
<dbReference type="AlphaFoldDB" id="A0A9X2DUG8"/>
<dbReference type="Pfam" id="PF01970">
    <property type="entry name" value="TctA"/>
    <property type="match status" value="1"/>
</dbReference>